<keyword evidence="4" id="KW-1185">Reference proteome</keyword>
<keyword evidence="1" id="KW-0732">Signal</keyword>
<dbReference type="SUPFAM" id="SSF103247">
    <property type="entry name" value="TT1751-like"/>
    <property type="match status" value="1"/>
</dbReference>
<feature type="chain" id="PRO_5026782898" evidence="1">
    <location>
        <begin position="22"/>
        <end position="159"/>
    </location>
</feature>
<name>A0A6L5YX50_9RHOB</name>
<comment type="caution">
    <text evidence="3">The sequence shown here is derived from an EMBL/GenBank/DDBJ whole genome shotgun (WGS) entry which is preliminary data.</text>
</comment>
<dbReference type="InterPro" id="IPR035923">
    <property type="entry name" value="TT1751-like_sf"/>
</dbReference>
<protein>
    <submittedName>
        <fullName evidence="3">DUF302 domain-containing protein</fullName>
    </submittedName>
</protein>
<gene>
    <name evidence="3" type="ORF">GE300_01215</name>
</gene>
<evidence type="ECO:0000313" key="4">
    <source>
        <dbReference type="Proteomes" id="UP000474957"/>
    </source>
</evidence>
<dbReference type="Proteomes" id="UP000474957">
    <property type="component" value="Unassembled WGS sequence"/>
</dbReference>
<dbReference type="CDD" id="cd14797">
    <property type="entry name" value="DUF302"/>
    <property type="match status" value="1"/>
</dbReference>
<dbReference type="AlphaFoldDB" id="A0A6L5YX50"/>
<dbReference type="PANTHER" id="PTHR38342">
    <property type="entry name" value="SLR5037 PROTEIN"/>
    <property type="match status" value="1"/>
</dbReference>
<sequence>MLRHLLAPATVLALSLATADAADLTPRDGWEVRPTPKSHDELVAATRAAIGESDLAVVTQAGPTGAAAKRGVEIPGNLVIGAFNNDYAVKILNLSTAAMIEAPVRFYVTENEDGSATLSYKKPSFVFAPYADEGGAELESLAAELDALFAGVAEAATAE</sequence>
<dbReference type="PANTHER" id="PTHR38342:SF1">
    <property type="entry name" value="SLR5037 PROTEIN"/>
    <property type="match status" value="1"/>
</dbReference>
<dbReference type="EMBL" id="WIND01000001">
    <property type="protein sequence ID" value="MSU88234.1"/>
    <property type="molecule type" value="Genomic_DNA"/>
</dbReference>
<accession>A0A6L5YX50</accession>
<feature type="domain" description="DUF302" evidence="2">
    <location>
        <begin position="66"/>
        <end position="123"/>
    </location>
</feature>
<dbReference type="Gene3D" id="3.30.310.70">
    <property type="entry name" value="TT1751-like domain"/>
    <property type="match status" value="1"/>
</dbReference>
<evidence type="ECO:0000313" key="3">
    <source>
        <dbReference type="EMBL" id="MSU88234.1"/>
    </source>
</evidence>
<dbReference type="RefSeq" id="WP_154444097.1">
    <property type="nucleotide sequence ID" value="NZ_WIND01000001.1"/>
</dbReference>
<proteinExistence type="predicted"/>
<reference evidence="3 4" key="1">
    <citation type="submission" date="2019-10" db="EMBL/GenBank/DDBJ databases">
        <title>Cognatihalovulum marinum gen. nov. sp. nov., a new member of the family Rhodobacteraceae isolated from deep seawater of the Northwest Indian Ocean.</title>
        <authorList>
            <person name="Ruan C."/>
            <person name="Wang J."/>
            <person name="Zheng X."/>
            <person name="Song L."/>
            <person name="Zhu Y."/>
            <person name="Huang Y."/>
            <person name="Lu Z."/>
            <person name="Du W."/>
            <person name="Huang L."/>
            <person name="Dai X."/>
        </authorList>
    </citation>
    <scope>NUCLEOTIDE SEQUENCE [LARGE SCALE GENOMIC DNA]</scope>
    <source>
        <strain evidence="3 4">2CG4</strain>
    </source>
</reference>
<evidence type="ECO:0000259" key="2">
    <source>
        <dbReference type="Pfam" id="PF03625"/>
    </source>
</evidence>
<organism evidence="3 4">
    <name type="scientific">Halovulum marinum</name>
    <dbReference type="NCBI Taxonomy" id="2662447"/>
    <lineage>
        <taxon>Bacteria</taxon>
        <taxon>Pseudomonadati</taxon>
        <taxon>Pseudomonadota</taxon>
        <taxon>Alphaproteobacteria</taxon>
        <taxon>Rhodobacterales</taxon>
        <taxon>Paracoccaceae</taxon>
        <taxon>Halovulum</taxon>
    </lineage>
</organism>
<dbReference type="InterPro" id="IPR005180">
    <property type="entry name" value="DUF302"/>
</dbReference>
<feature type="signal peptide" evidence="1">
    <location>
        <begin position="1"/>
        <end position="21"/>
    </location>
</feature>
<evidence type="ECO:0000256" key="1">
    <source>
        <dbReference type="SAM" id="SignalP"/>
    </source>
</evidence>
<dbReference type="Pfam" id="PF03625">
    <property type="entry name" value="DUF302"/>
    <property type="match status" value="1"/>
</dbReference>